<feature type="transmembrane region" description="Helical" evidence="2">
    <location>
        <begin position="29"/>
        <end position="50"/>
    </location>
</feature>
<sequence length="188" mass="21691">MQLFLPVILNTNDACEVIMKRKNQHGFSLIEVSLSLILICFGMLFSFYFIDITKMISNSQKISEDFSLIKNYCIKESESMSPSNTSVIKHKSKDIYLPHGYLIFMQKRDDNSYMCLSLLENNKKSFNLDQLYIISFLTGVEGAYYEKGEIKKPSILFRPVNVSSLNIPKNQFSSSRMPVLYFIGDERS</sequence>
<protein>
    <submittedName>
        <fullName evidence="3">Prepilin-type N-terminal cleavage/methylation domain-containing protein</fullName>
    </submittedName>
</protein>
<dbReference type="EMBL" id="JAAGYP010000045">
    <property type="protein sequence ID" value="NEN72829.1"/>
    <property type="molecule type" value="Genomic_DNA"/>
</dbReference>
<comment type="caution">
    <text evidence="3">The sequence shown here is derived from an EMBL/GenBank/DDBJ whole genome shotgun (WGS) entry which is preliminary data.</text>
</comment>
<name>A0A8T6QI88_ECOLX</name>
<keyword evidence="2" id="KW-0472">Membrane</keyword>
<accession>A0A8T6QI88</accession>
<evidence type="ECO:0000313" key="3">
    <source>
        <dbReference type="EMBL" id="NEN72829.1"/>
    </source>
</evidence>
<evidence type="ECO:0000256" key="2">
    <source>
        <dbReference type="SAM" id="Phobius"/>
    </source>
</evidence>
<evidence type="ECO:0000256" key="1">
    <source>
        <dbReference type="ARBA" id="ARBA00004167"/>
    </source>
</evidence>
<proteinExistence type="predicted"/>
<dbReference type="GO" id="GO:0016020">
    <property type="term" value="C:membrane"/>
    <property type="evidence" value="ECO:0007669"/>
    <property type="project" value="UniProtKB-SubCell"/>
</dbReference>
<comment type="subcellular location">
    <subcellularLocation>
        <location evidence="1">Membrane</location>
        <topology evidence="1">Single-pass membrane protein</topology>
    </subcellularLocation>
</comment>
<dbReference type="InterPro" id="IPR012902">
    <property type="entry name" value="N_methyl_site"/>
</dbReference>
<evidence type="ECO:0000313" key="4">
    <source>
        <dbReference type="Proteomes" id="UP000471360"/>
    </source>
</evidence>
<dbReference type="AlphaFoldDB" id="A0A8T6QI88"/>
<keyword evidence="2" id="KW-0812">Transmembrane</keyword>
<dbReference type="NCBIfam" id="TIGR02532">
    <property type="entry name" value="IV_pilin_GFxxxE"/>
    <property type="match status" value="1"/>
</dbReference>
<keyword evidence="2" id="KW-1133">Transmembrane helix</keyword>
<dbReference type="Pfam" id="PF07963">
    <property type="entry name" value="N_methyl"/>
    <property type="match status" value="1"/>
</dbReference>
<dbReference type="Proteomes" id="UP000471360">
    <property type="component" value="Unassembled WGS sequence"/>
</dbReference>
<reference evidence="3 4" key="1">
    <citation type="submission" date="2020-02" db="EMBL/GenBank/DDBJ databases">
        <authorList>
            <person name="Subbiah M."/>
            <person name="Call D."/>
        </authorList>
    </citation>
    <scope>NUCLEOTIDE SEQUENCE [LARGE SCALE GENOMIC DNA]</scope>
    <source>
        <strain evidence="3 4">8375wB1</strain>
    </source>
</reference>
<gene>
    <name evidence="3" type="ORF">G3W53_22495</name>
</gene>
<organism evidence="3 4">
    <name type="scientific">Escherichia coli</name>
    <dbReference type="NCBI Taxonomy" id="562"/>
    <lineage>
        <taxon>Bacteria</taxon>
        <taxon>Pseudomonadati</taxon>
        <taxon>Pseudomonadota</taxon>
        <taxon>Gammaproteobacteria</taxon>
        <taxon>Enterobacterales</taxon>
        <taxon>Enterobacteriaceae</taxon>
        <taxon>Escherichia</taxon>
    </lineage>
</organism>